<accession>A0A3D8QUR3</accession>
<gene>
    <name evidence="1" type="ORF">BP5796_10092</name>
</gene>
<proteinExistence type="predicted"/>
<dbReference type="EMBL" id="PDLN01000015">
    <property type="protein sequence ID" value="RDW65400.1"/>
    <property type="molecule type" value="Genomic_DNA"/>
</dbReference>
<dbReference type="OrthoDB" id="10284831at2759"/>
<organism evidence="1 2">
    <name type="scientific">Coleophoma crateriformis</name>
    <dbReference type="NCBI Taxonomy" id="565419"/>
    <lineage>
        <taxon>Eukaryota</taxon>
        <taxon>Fungi</taxon>
        <taxon>Dikarya</taxon>
        <taxon>Ascomycota</taxon>
        <taxon>Pezizomycotina</taxon>
        <taxon>Leotiomycetes</taxon>
        <taxon>Helotiales</taxon>
        <taxon>Dermateaceae</taxon>
        <taxon>Coleophoma</taxon>
    </lineage>
</organism>
<sequence>MTPNITLVDIKQRPLWDPDPEYFVAKEALNDAARPLSDPRSIKRVKISDFLIVAFAVLIKEKYINITQVDKFETVYVIGARVRQARKTIPKEYRGRAARAPDAKHSIIKIREKVGIRTIDIPYSGSEDVGEEEAAGMWDLENIRDCPGYAQWVEELKRTAAAFFAKGYRRDQMNAPFPSPGALAHANRATDLEITLLFRCLMAELARSGVDFNAVGQGFVYGEEDPNGAKGIRDKFTRPYSTELRGRIADLVKEDERAWEAIQKRVKDKSIGDNRARDIWIGLDM</sequence>
<protein>
    <submittedName>
        <fullName evidence="1">Uncharacterized protein</fullName>
    </submittedName>
</protein>
<reference evidence="1 2" key="1">
    <citation type="journal article" date="2018" name="IMA Fungus">
        <title>IMA Genome-F 9: Draft genome sequence of Annulohypoxylon stygium, Aspergillus mulundensis, Berkeleyomyces basicola (syn. Thielaviopsis basicola), Ceratocystis smalleyi, two Cercospora beticola strains, Coleophoma cylindrospora, Fusarium fracticaudum, Phialophora cf. hyalina, and Morchella septimelata.</title>
        <authorList>
            <person name="Wingfield B.D."/>
            <person name="Bills G.F."/>
            <person name="Dong Y."/>
            <person name="Huang W."/>
            <person name="Nel W.J."/>
            <person name="Swalarsk-Parry B.S."/>
            <person name="Vaghefi N."/>
            <person name="Wilken P.M."/>
            <person name="An Z."/>
            <person name="de Beer Z.W."/>
            <person name="De Vos L."/>
            <person name="Chen L."/>
            <person name="Duong T.A."/>
            <person name="Gao Y."/>
            <person name="Hammerbacher A."/>
            <person name="Kikkert J.R."/>
            <person name="Li Y."/>
            <person name="Li H."/>
            <person name="Li K."/>
            <person name="Li Q."/>
            <person name="Liu X."/>
            <person name="Ma X."/>
            <person name="Naidoo K."/>
            <person name="Pethybridge S.J."/>
            <person name="Sun J."/>
            <person name="Steenkamp E.T."/>
            <person name="van der Nest M.A."/>
            <person name="van Wyk S."/>
            <person name="Wingfield M.J."/>
            <person name="Xiong C."/>
            <person name="Yue Q."/>
            <person name="Zhang X."/>
        </authorList>
    </citation>
    <scope>NUCLEOTIDE SEQUENCE [LARGE SCALE GENOMIC DNA]</scope>
    <source>
        <strain evidence="1 2">BP5796</strain>
    </source>
</reference>
<name>A0A3D8QUR3_9HELO</name>
<keyword evidence="2" id="KW-1185">Reference proteome</keyword>
<dbReference type="AlphaFoldDB" id="A0A3D8QUR3"/>
<evidence type="ECO:0000313" key="2">
    <source>
        <dbReference type="Proteomes" id="UP000256328"/>
    </source>
</evidence>
<comment type="caution">
    <text evidence="1">The sequence shown here is derived from an EMBL/GenBank/DDBJ whole genome shotgun (WGS) entry which is preliminary data.</text>
</comment>
<evidence type="ECO:0000313" key="1">
    <source>
        <dbReference type="EMBL" id="RDW65400.1"/>
    </source>
</evidence>
<dbReference type="Proteomes" id="UP000256328">
    <property type="component" value="Unassembled WGS sequence"/>
</dbReference>